<evidence type="ECO:0000313" key="4">
    <source>
        <dbReference type="Proteomes" id="UP001610100"/>
    </source>
</evidence>
<evidence type="ECO:0000313" key="3">
    <source>
        <dbReference type="EMBL" id="MFH6770893.1"/>
    </source>
</evidence>
<feature type="domain" description="DUF5689" evidence="2">
    <location>
        <begin position="41"/>
        <end position="278"/>
    </location>
</feature>
<dbReference type="PROSITE" id="PS51257">
    <property type="entry name" value="PROKAR_LIPOPROTEIN"/>
    <property type="match status" value="1"/>
</dbReference>
<dbReference type="NCBIfam" id="NF038128">
    <property type="entry name" value="choice_anch_J"/>
    <property type="match status" value="1"/>
</dbReference>
<feature type="chain" id="PRO_5046559710" evidence="1">
    <location>
        <begin position="23"/>
        <end position="477"/>
    </location>
</feature>
<sequence>MKAIKSIFWIILICFLSSCVQDGPFDIPTDHAEDLDIPASQITTFKVVKSIYDQAANAGNDTAVIESDTDLFIEGYVISSDRAGNFYKELIIQNKTDDSNLDNDPRLGIKIAINASSLSDTYQFGQKVYVKVNGLTVGETEGVFTLGKGTGATVEPIQASEYKKIVLRTQDIVSITPKIETWENLEEADENTLVMLKDVQLNRFELGASFAAESYDEFDGLRHLESCASGVSSVLQTSTFSDFKAQLLPQGTFDIQGIFSRDYGDDFNVLLINSRSDITNEKADRCDPEVVSCGLSNSVGEGILFYDDFELERNNQLIEGSGWTNYIEAGSEGWEAFSSSSSNASIGRSARFNSASSGDLSNIGWLITPSIDLDNYSGVTLQFKTSNSRADSSFMEVLCSSDWDGRKENIRSATWKVLEDAYVVKDTDPFAPWFNSGPVALSCLSGTIHIAFKYTGGGQDSFDGVYELDEVKISYQN</sequence>
<dbReference type="EMBL" id="JBAWKB010000001">
    <property type="protein sequence ID" value="MFH6770893.1"/>
    <property type="molecule type" value="Genomic_DNA"/>
</dbReference>
<keyword evidence="4" id="KW-1185">Reference proteome</keyword>
<gene>
    <name evidence="3" type="ORF">V8G58_03020</name>
</gene>
<organism evidence="3 4">
    <name type="scientific">Gaetbulibacter aestuarii</name>
    <dbReference type="NCBI Taxonomy" id="1502358"/>
    <lineage>
        <taxon>Bacteria</taxon>
        <taxon>Pseudomonadati</taxon>
        <taxon>Bacteroidota</taxon>
        <taxon>Flavobacteriia</taxon>
        <taxon>Flavobacteriales</taxon>
        <taxon>Flavobacteriaceae</taxon>
        <taxon>Gaetbulibacter</taxon>
    </lineage>
</organism>
<evidence type="ECO:0000259" key="2">
    <source>
        <dbReference type="Pfam" id="PF18942"/>
    </source>
</evidence>
<accession>A0ABW7MYP0</accession>
<feature type="signal peptide" evidence="1">
    <location>
        <begin position="1"/>
        <end position="22"/>
    </location>
</feature>
<protein>
    <submittedName>
        <fullName evidence="3">DUF5689 domain-containing protein</fullName>
    </submittedName>
</protein>
<dbReference type="Gene3D" id="2.60.120.200">
    <property type="match status" value="1"/>
</dbReference>
<dbReference type="InterPro" id="IPR043744">
    <property type="entry name" value="DUF5689"/>
</dbReference>
<evidence type="ECO:0000256" key="1">
    <source>
        <dbReference type="SAM" id="SignalP"/>
    </source>
</evidence>
<keyword evidence="1" id="KW-0732">Signal</keyword>
<reference evidence="3 4" key="1">
    <citation type="submission" date="2024-02" db="EMBL/GenBank/DDBJ databases">
        <title>A Gaetbulibacter species isolated from tidal flats and genomic insights of their niches.</title>
        <authorList>
            <person name="Ye Y."/>
        </authorList>
    </citation>
    <scope>NUCLEOTIDE SEQUENCE [LARGE SCALE GENOMIC DNA]</scope>
    <source>
        <strain evidence="3 4">KYW382</strain>
    </source>
</reference>
<proteinExistence type="predicted"/>
<comment type="caution">
    <text evidence="3">The sequence shown here is derived from an EMBL/GenBank/DDBJ whole genome shotgun (WGS) entry which is preliminary data.</text>
</comment>
<dbReference type="Proteomes" id="UP001610100">
    <property type="component" value="Unassembled WGS sequence"/>
</dbReference>
<dbReference type="Pfam" id="PF18942">
    <property type="entry name" value="DUF5689"/>
    <property type="match status" value="1"/>
</dbReference>
<name>A0ABW7MYP0_9FLAO</name>
<dbReference type="RefSeq" id="WP_344739579.1">
    <property type="nucleotide sequence ID" value="NZ_BAABAY010000001.1"/>
</dbReference>